<evidence type="ECO:0008006" key="3">
    <source>
        <dbReference type="Google" id="ProtNLM"/>
    </source>
</evidence>
<name>A0A2N9WTS2_9NEIS</name>
<proteinExistence type="predicted"/>
<dbReference type="SUPFAM" id="SSF63825">
    <property type="entry name" value="YWTD domain"/>
    <property type="match status" value="1"/>
</dbReference>
<dbReference type="Proteomes" id="UP000231293">
    <property type="component" value="Unassembled WGS sequence"/>
</dbReference>
<comment type="caution">
    <text evidence="1">The sequence shown here is derived from an EMBL/GenBank/DDBJ whole genome shotgun (WGS) entry which is preliminary data.</text>
</comment>
<protein>
    <recommendedName>
        <fullName evidence="3">SMP-30/gluconolactonase/LRE family protein</fullName>
    </recommendedName>
</protein>
<dbReference type="InterPro" id="IPR011042">
    <property type="entry name" value="6-blade_b-propeller_TolB-like"/>
</dbReference>
<accession>A0A2N9WTS2</accession>
<sequence>MERIKEPESLEFFQADGMIAEIPLDGHHRYELVGNGLFVPGKQVVFDEQEQQIYWCDCEKVRVCRYDVVNGRIEVLVQTGLYLRNAHDYSRHCVGIALDKSHNYFLLDSEKAPDERW</sequence>
<organism evidence="1 2">
    <name type="scientific">Snodgrassella alvi</name>
    <dbReference type="NCBI Taxonomy" id="1196083"/>
    <lineage>
        <taxon>Bacteria</taxon>
        <taxon>Pseudomonadati</taxon>
        <taxon>Pseudomonadota</taxon>
        <taxon>Betaproteobacteria</taxon>
        <taxon>Neisseriales</taxon>
        <taxon>Neisseriaceae</taxon>
        <taxon>Snodgrassella</taxon>
    </lineage>
</organism>
<dbReference type="AlphaFoldDB" id="A0A2N9WTS2"/>
<dbReference type="Gene3D" id="2.120.10.30">
    <property type="entry name" value="TolB, C-terminal domain"/>
    <property type="match status" value="1"/>
</dbReference>
<gene>
    <name evidence="1" type="ORF">BGI32_06125</name>
</gene>
<reference evidence="1 2" key="1">
    <citation type="journal article" date="2017" name="MBio">
        <title>Type VI secretion-mediated competition in the bee gut microbiome.</title>
        <authorList>
            <person name="Steele M.I."/>
            <person name="Kwong W.K."/>
            <person name="Powell J.E."/>
            <person name="Whiteley M."/>
            <person name="Moran N.A."/>
        </authorList>
    </citation>
    <scope>NUCLEOTIDE SEQUENCE [LARGE SCALE GENOMIC DNA]</scope>
    <source>
        <strain evidence="1 2">App2-2</strain>
    </source>
</reference>
<evidence type="ECO:0000313" key="1">
    <source>
        <dbReference type="EMBL" id="PIT15077.1"/>
    </source>
</evidence>
<dbReference type="EMBL" id="MDVB01000065">
    <property type="protein sequence ID" value="PIT15077.1"/>
    <property type="molecule type" value="Genomic_DNA"/>
</dbReference>
<evidence type="ECO:0000313" key="2">
    <source>
        <dbReference type="Proteomes" id="UP000231293"/>
    </source>
</evidence>